<evidence type="ECO:0000256" key="1">
    <source>
        <dbReference type="ARBA" id="ARBA00022737"/>
    </source>
</evidence>
<dbReference type="PROSITE" id="PS50088">
    <property type="entry name" value="ANK_REPEAT"/>
    <property type="match status" value="1"/>
</dbReference>
<name>F0VZY7_9STRA</name>
<evidence type="ECO:0000313" key="4">
    <source>
        <dbReference type="EMBL" id="CCA14358.1"/>
    </source>
</evidence>
<dbReference type="HOGENOM" id="CLU_641733_0_0_1"/>
<dbReference type="PROSITE" id="PS50297">
    <property type="entry name" value="ANK_REP_REGION"/>
    <property type="match status" value="1"/>
</dbReference>
<accession>F0VZY7</accession>
<protein>
    <submittedName>
        <fullName evidence="4">Uncharacterized protein AlNc14C3G465</fullName>
    </submittedName>
</protein>
<dbReference type="Gene3D" id="1.25.40.20">
    <property type="entry name" value="Ankyrin repeat-containing domain"/>
    <property type="match status" value="1"/>
</dbReference>
<keyword evidence="1" id="KW-0677">Repeat</keyword>
<dbReference type="GO" id="GO:0005634">
    <property type="term" value="C:nucleus"/>
    <property type="evidence" value="ECO:0007669"/>
    <property type="project" value="TreeGrafter"/>
</dbReference>
<dbReference type="GO" id="GO:0010468">
    <property type="term" value="P:regulation of gene expression"/>
    <property type="evidence" value="ECO:0007669"/>
    <property type="project" value="TreeGrafter"/>
</dbReference>
<evidence type="ECO:0000256" key="3">
    <source>
        <dbReference type="PROSITE-ProRule" id="PRU00023"/>
    </source>
</evidence>
<dbReference type="SUPFAM" id="SSF48403">
    <property type="entry name" value="Ankyrin repeat"/>
    <property type="match status" value="1"/>
</dbReference>
<reference evidence="4" key="2">
    <citation type="submission" date="2011-02" db="EMBL/GenBank/DDBJ databases">
        <authorList>
            <person name="MacLean D."/>
        </authorList>
    </citation>
    <scope>NUCLEOTIDE SEQUENCE</scope>
</reference>
<dbReference type="InterPro" id="IPR002110">
    <property type="entry name" value="Ankyrin_rpt"/>
</dbReference>
<dbReference type="Pfam" id="PF12796">
    <property type="entry name" value="Ank_2"/>
    <property type="match status" value="1"/>
</dbReference>
<evidence type="ECO:0000256" key="2">
    <source>
        <dbReference type="ARBA" id="ARBA00023043"/>
    </source>
</evidence>
<dbReference type="InterPro" id="IPR036770">
    <property type="entry name" value="Ankyrin_rpt-contain_sf"/>
</dbReference>
<sequence>MNLLQQKSNQFLLDAILEENVDKARRYLTLKLVKADVSATTESGGFSMLHCASLMGNTQIVLMLLQLGADLMALTDDGYSALDLAIWKGHLQVIELLRSQGCIAPIKEPDSLNGHVILHLGHRATVVDYQPTVSMQNRSLRALYYEDTRQCLLVNLWSGIDYRIIGINPHFEELRKLDFTYAEAIHATTPQELQKKQLQQQEEEIYDALLQGQAFFDNDSDSEEDNEIEDVIEIRVPPGPLGVLLNSGIQDCAVVHGFVDIPGGERGPIESHGSVYPGMYIIGINEVNASLMSLYQVTQLLGKLGRKEKVIRFATFKPGSSKATTAESPDTLLASSSPIELLVASNQDGSEHNQLKERAGDIDNSAAGCGSKIPVVAGDENECTYCGVPGSAHSSAYCPYK</sequence>
<feature type="repeat" description="ANK" evidence="3">
    <location>
        <begin position="44"/>
        <end position="76"/>
    </location>
</feature>
<dbReference type="PANTHER" id="PTHR24124">
    <property type="entry name" value="ANKYRIN REPEAT FAMILY A"/>
    <property type="match status" value="1"/>
</dbReference>
<reference evidence="4" key="1">
    <citation type="journal article" date="2011" name="PLoS Biol.">
        <title>Gene gain and loss during evolution of obligate parasitism in the white rust pathogen of Arabidopsis thaliana.</title>
        <authorList>
            <person name="Kemen E."/>
            <person name="Gardiner A."/>
            <person name="Schultz-Larsen T."/>
            <person name="Kemen A.C."/>
            <person name="Balmuth A.L."/>
            <person name="Robert-Seilaniantz A."/>
            <person name="Bailey K."/>
            <person name="Holub E."/>
            <person name="Studholme D.J."/>
            <person name="Maclean D."/>
            <person name="Jones J.D."/>
        </authorList>
    </citation>
    <scope>NUCLEOTIDE SEQUENCE</scope>
</reference>
<organism evidence="4">
    <name type="scientific">Albugo laibachii Nc14</name>
    <dbReference type="NCBI Taxonomy" id="890382"/>
    <lineage>
        <taxon>Eukaryota</taxon>
        <taxon>Sar</taxon>
        <taxon>Stramenopiles</taxon>
        <taxon>Oomycota</taxon>
        <taxon>Peronosporomycetes</taxon>
        <taxon>Albuginales</taxon>
        <taxon>Albuginaceae</taxon>
        <taxon>Albugo</taxon>
    </lineage>
</organism>
<dbReference type="AlphaFoldDB" id="F0VZY7"/>
<dbReference type="EMBL" id="FR824048">
    <property type="protein sequence ID" value="CCA14358.1"/>
    <property type="molecule type" value="Genomic_DNA"/>
</dbReference>
<keyword evidence="2 3" id="KW-0040">ANK repeat</keyword>
<gene>
    <name evidence="4" type="primary">AlNc14C3G465</name>
    <name evidence="4" type="ORF">ALNC14_005010</name>
</gene>
<dbReference type="PANTHER" id="PTHR24124:SF14">
    <property type="entry name" value="CHROMOSOME UNDETERMINED SCAFFOLD_25, WHOLE GENOME SHOTGUN SEQUENCE"/>
    <property type="match status" value="1"/>
</dbReference>
<proteinExistence type="predicted"/>
<dbReference type="SMART" id="SM00248">
    <property type="entry name" value="ANK"/>
    <property type="match status" value="2"/>
</dbReference>